<evidence type="ECO:0000313" key="3">
    <source>
        <dbReference type="Proteomes" id="UP001306592"/>
    </source>
</evidence>
<dbReference type="GO" id="GO:0047570">
    <property type="term" value="F:3-oxoadipate enol-lactonase activity"/>
    <property type="evidence" value="ECO:0007669"/>
    <property type="project" value="UniProtKB-EC"/>
</dbReference>
<protein>
    <submittedName>
        <fullName evidence="2">3-oxoadipate enol-lactonase</fullName>
        <ecNumber evidence="2">3.1.1.24</ecNumber>
    </submittedName>
</protein>
<dbReference type="InterPro" id="IPR000073">
    <property type="entry name" value="AB_hydrolase_1"/>
</dbReference>
<keyword evidence="3" id="KW-1185">Reference proteome</keyword>
<evidence type="ECO:0000259" key="1">
    <source>
        <dbReference type="Pfam" id="PF00561"/>
    </source>
</evidence>
<proteinExistence type="predicted"/>
<comment type="caution">
    <text evidence="2">The sequence shown here is derived from an EMBL/GenBank/DDBJ whole genome shotgun (WGS) entry which is preliminary data.</text>
</comment>
<accession>A0ABU8DGI2</accession>
<dbReference type="EMBL" id="JBANEI010000008">
    <property type="protein sequence ID" value="MEI2682610.1"/>
    <property type="molecule type" value="Genomic_DNA"/>
</dbReference>
<dbReference type="PRINTS" id="PR00111">
    <property type="entry name" value="ABHYDROLASE"/>
</dbReference>
<dbReference type="PANTHER" id="PTHR46331">
    <property type="entry name" value="VALACYCLOVIR HYDROLASE"/>
    <property type="match status" value="1"/>
</dbReference>
<dbReference type="Gene3D" id="3.40.50.1820">
    <property type="entry name" value="alpha/beta hydrolase"/>
    <property type="match status" value="1"/>
</dbReference>
<dbReference type="EC" id="3.1.1.24" evidence="2"/>
<dbReference type="PANTHER" id="PTHR46331:SF2">
    <property type="entry name" value="VALACYCLOVIR HYDROLASE"/>
    <property type="match status" value="1"/>
</dbReference>
<evidence type="ECO:0000313" key="2">
    <source>
        <dbReference type="EMBL" id="MEI2682610.1"/>
    </source>
</evidence>
<dbReference type="Proteomes" id="UP001306592">
    <property type="component" value="Unassembled WGS sequence"/>
</dbReference>
<organism evidence="2 3">
    <name type="scientific">Erwinia aphidicola</name>
    <dbReference type="NCBI Taxonomy" id="68334"/>
    <lineage>
        <taxon>Bacteria</taxon>
        <taxon>Pseudomonadati</taxon>
        <taxon>Pseudomonadota</taxon>
        <taxon>Gammaproteobacteria</taxon>
        <taxon>Enterobacterales</taxon>
        <taxon>Erwiniaceae</taxon>
        <taxon>Erwinia</taxon>
    </lineage>
</organism>
<reference evidence="2 3" key="1">
    <citation type="submission" date="2024-02" db="EMBL/GenBank/DDBJ databases">
        <title>First report Erwinia aphidicola in onion in Chile.</title>
        <authorList>
            <person name="Valenzuela M."/>
            <person name="Pena M."/>
            <person name="Dutta B."/>
        </authorList>
    </citation>
    <scope>NUCLEOTIDE SEQUENCE [LARGE SCALE GENOMIC DNA]</scope>
    <source>
        <strain evidence="2 3">QCJ3A</strain>
    </source>
</reference>
<dbReference type="NCBIfam" id="TIGR02427">
    <property type="entry name" value="protocat_pcaD"/>
    <property type="match status" value="1"/>
</dbReference>
<gene>
    <name evidence="2" type="primary">pcaD</name>
    <name evidence="2" type="ORF">V8N49_13210</name>
</gene>
<name>A0ABU8DGI2_ERWAP</name>
<dbReference type="InterPro" id="IPR026968">
    <property type="entry name" value="PcaD/CatD"/>
</dbReference>
<sequence>MNIEYRLDGPKEAPMLVLANSLGTTWDMWQPQMAALTRDFNVLRYNPRGHGSTPLPSCELNLEILGRDVIALLDHLDVENASFCGISMGGLTGLWLARHYPARFRKMVVANTAARIGSEEAWLQRARQVREQGLSAVAAGSSARWFTPEFIRHAHPQVSRLVMQLSHGSAVGYAACCDVLAQADLHADAGRINLPLLVVAGEFDTITPLVQAQWLHQHIAKARLEVLPAAHLSNIACPEEFNTSVVNFLHT</sequence>
<dbReference type="InterPro" id="IPR029058">
    <property type="entry name" value="AB_hydrolase_fold"/>
</dbReference>
<feature type="domain" description="AB hydrolase-1" evidence="1">
    <location>
        <begin position="14"/>
        <end position="234"/>
    </location>
</feature>
<dbReference type="Pfam" id="PF00561">
    <property type="entry name" value="Abhydrolase_1"/>
    <property type="match status" value="1"/>
</dbReference>
<dbReference type="RefSeq" id="WP_099753913.1">
    <property type="nucleotide sequence ID" value="NZ_CAKKMT010000013.1"/>
</dbReference>
<dbReference type="SUPFAM" id="SSF53474">
    <property type="entry name" value="alpha/beta-Hydrolases"/>
    <property type="match status" value="1"/>
</dbReference>
<keyword evidence="2" id="KW-0378">Hydrolase</keyword>